<dbReference type="Gene3D" id="3.90.79.10">
    <property type="entry name" value="Nucleoside Triphosphate Pyrophosphohydrolase"/>
    <property type="match status" value="1"/>
</dbReference>
<evidence type="ECO:0000313" key="5">
    <source>
        <dbReference type="Proteomes" id="UP000605259"/>
    </source>
</evidence>
<evidence type="ECO:0000259" key="3">
    <source>
        <dbReference type="PROSITE" id="PS51462"/>
    </source>
</evidence>
<dbReference type="EMBL" id="BMFK01000001">
    <property type="protein sequence ID" value="GGE63758.1"/>
    <property type="molecule type" value="Genomic_DNA"/>
</dbReference>
<dbReference type="InterPro" id="IPR020084">
    <property type="entry name" value="NUDIX_hydrolase_CS"/>
</dbReference>
<reference evidence="4" key="1">
    <citation type="journal article" date="2014" name="Int. J. Syst. Evol. Microbiol.">
        <title>Complete genome sequence of Corynebacterium casei LMG S-19264T (=DSM 44701T), isolated from a smear-ripened cheese.</title>
        <authorList>
            <consortium name="US DOE Joint Genome Institute (JGI-PGF)"/>
            <person name="Walter F."/>
            <person name="Albersmeier A."/>
            <person name="Kalinowski J."/>
            <person name="Ruckert C."/>
        </authorList>
    </citation>
    <scope>NUCLEOTIDE SEQUENCE</scope>
    <source>
        <strain evidence="4">CGMCC 1.12698</strain>
    </source>
</reference>
<keyword evidence="2" id="KW-0378">Hydrolase</keyword>
<evidence type="ECO:0000256" key="2">
    <source>
        <dbReference type="ARBA" id="ARBA00022801"/>
    </source>
</evidence>
<protein>
    <submittedName>
        <fullName evidence="4">DNA mismatch repair protein MutT</fullName>
    </submittedName>
</protein>
<dbReference type="InterPro" id="IPR000086">
    <property type="entry name" value="NUDIX_hydrolase_dom"/>
</dbReference>
<evidence type="ECO:0000313" key="4">
    <source>
        <dbReference type="EMBL" id="GGE63758.1"/>
    </source>
</evidence>
<reference evidence="4" key="2">
    <citation type="submission" date="2020-09" db="EMBL/GenBank/DDBJ databases">
        <authorList>
            <person name="Sun Q."/>
            <person name="Zhou Y."/>
        </authorList>
    </citation>
    <scope>NUCLEOTIDE SEQUENCE</scope>
    <source>
        <strain evidence="4">CGMCC 1.12698</strain>
    </source>
</reference>
<gene>
    <name evidence="4" type="primary">mutT</name>
    <name evidence="4" type="ORF">GCM10007140_12500</name>
</gene>
<dbReference type="AlphaFoldDB" id="A0A917APH0"/>
<dbReference type="RefSeq" id="WP_308420326.1">
    <property type="nucleotide sequence ID" value="NZ_BMFK01000001.1"/>
</dbReference>
<dbReference type="PANTHER" id="PTHR43046:SF14">
    <property type="entry name" value="MUTT_NUDIX FAMILY PROTEIN"/>
    <property type="match status" value="1"/>
</dbReference>
<dbReference type="CDD" id="cd04688">
    <property type="entry name" value="NUDIX_Hydrolase"/>
    <property type="match status" value="1"/>
</dbReference>
<feature type="domain" description="Nudix hydrolase" evidence="3">
    <location>
        <begin position="1"/>
        <end position="136"/>
    </location>
</feature>
<comment type="cofactor">
    <cofactor evidence="1">
        <name>Mg(2+)</name>
        <dbReference type="ChEBI" id="CHEBI:18420"/>
    </cofactor>
</comment>
<dbReference type="PANTHER" id="PTHR43046">
    <property type="entry name" value="GDP-MANNOSE MANNOSYL HYDROLASE"/>
    <property type="match status" value="1"/>
</dbReference>
<dbReference type="Pfam" id="PF00293">
    <property type="entry name" value="NUDIX"/>
    <property type="match status" value="1"/>
</dbReference>
<comment type="caution">
    <text evidence="4">The sequence shown here is derived from an EMBL/GenBank/DDBJ whole genome shotgun (WGS) entry which is preliminary data.</text>
</comment>
<organism evidence="4 5">
    <name type="scientific">Priestia taiwanensis</name>
    <dbReference type="NCBI Taxonomy" id="1347902"/>
    <lineage>
        <taxon>Bacteria</taxon>
        <taxon>Bacillati</taxon>
        <taxon>Bacillota</taxon>
        <taxon>Bacilli</taxon>
        <taxon>Bacillales</taxon>
        <taxon>Bacillaceae</taxon>
        <taxon>Priestia</taxon>
    </lineage>
</organism>
<keyword evidence="5" id="KW-1185">Reference proteome</keyword>
<dbReference type="GO" id="GO:0016787">
    <property type="term" value="F:hydrolase activity"/>
    <property type="evidence" value="ECO:0007669"/>
    <property type="project" value="UniProtKB-KW"/>
</dbReference>
<name>A0A917APH0_9BACI</name>
<sequence>MRRNIRAAGIAIHDGHVLLHKMDDFWILPGGDVAAQETTLAGLKREFQEELGIEVQMKQLLWIVENFFEYNNQPISGVEFHYLIEVPESITLQKQTIFDGYEQETNATLHFAWHKVSELNSITLLPAVLVGKLMSLPMSLPKTIEHIINNKIVTSL</sequence>
<dbReference type="PROSITE" id="PS00893">
    <property type="entry name" value="NUDIX_BOX"/>
    <property type="match status" value="1"/>
</dbReference>
<dbReference type="SUPFAM" id="SSF55811">
    <property type="entry name" value="Nudix"/>
    <property type="match status" value="1"/>
</dbReference>
<evidence type="ECO:0000256" key="1">
    <source>
        <dbReference type="ARBA" id="ARBA00001946"/>
    </source>
</evidence>
<accession>A0A917APH0</accession>
<proteinExistence type="predicted"/>
<dbReference type="PROSITE" id="PS51462">
    <property type="entry name" value="NUDIX"/>
    <property type="match status" value="1"/>
</dbReference>
<dbReference type="InterPro" id="IPR015797">
    <property type="entry name" value="NUDIX_hydrolase-like_dom_sf"/>
</dbReference>
<dbReference type="Proteomes" id="UP000605259">
    <property type="component" value="Unassembled WGS sequence"/>
</dbReference>